<dbReference type="Proteomes" id="UP000325081">
    <property type="component" value="Unassembled WGS sequence"/>
</dbReference>
<dbReference type="InterPro" id="IPR011676">
    <property type="entry name" value="DUF1618"/>
</dbReference>
<sequence>MEALPSAGSISSEASSSVLVWKLFRLLGRSPPRRPHLSAASKRVSQGCVGGVIKFDTVVGYHGNHSHDDMLLKTWTLSPGHKEWELCTLSPGHKEWELCNTLAVPHLWASDSFRERNLPQLKPFFPIISPDDAEIVNVTRSDIEYEKKVDFFGKVHRGRMLLKAQYLVSINTVKNKVLSSCKLTHEYPRPKFLDLTAIVI</sequence>
<keyword evidence="3" id="KW-1185">Reference proteome</keyword>
<dbReference type="Pfam" id="PF07762">
    <property type="entry name" value="DUF1618"/>
    <property type="match status" value="1"/>
</dbReference>
<evidence type="ECO:0000259" key="1">
    <source>
        <dbReference type="Pfam" id="PF07762"/>
    </source>
</evidence>
<dbReference type="EMBL" id="BKCP01010848">
    <property type="protein sequence ID" value="GER54007.1"/>
    <property type="molecule type" value="Genomic_DNA"/>
</dbReference>
<comment type="caution">
    <text evidence="2">The sequence shown here is derived from an EMBL/GenBank/DDBJ whole genome shotgun (WGS) entry which is preliminary data.</text>
</comment>
<dbReference type="OrthoDB" id="582405at2759"/>
<feature type="domain" description="DUF1618" evidence="1">
    <location>
        <begin position="45"/>
        <end position="136"/>
    </location>
</feature>
<protein>
    <submittedName>
        <fullName evidence="2">Fimbrin-like protein 2</fullName>
    </submittedName>
</protein>
<dbReference type="AlphaFoldDB" id="A0A5A7RBK9"/>
<organism evidence="2 3">
    <name type="scientific">Striga asiatica</name>
    <name type="common">Asiatic witchweed</name>
    <name type="synonym">Buchnera asiatica</name>
    <dbReference type="NCBI Taxonomy" id="4170"/>
    <lineage>
        <taxon>Eukaryota</taxon>
        <taxon>Viridiplantae</taxon>
        <taxon>Streptophyta</taxon>
        <taxon>Embryophyta</taxon>
        <taxon>Tracheophyta</taxon>
        <taxon>Spermatophyta</taxon>
        <taxon>Magnoliopsida</taxon>
        <taxon>eudicotyledons</taxon>
        <taxon>Gunneridae</taxon>
        <taxon>Pentapetalae</taxon>
        <taxon>asterids</taxon>
        <taxon>lamiids</taxon>
        <taxon>Lamiales</taxon>
        <taxon>Orobanchaceae</taxon>
        <taxon>Buchnereae</taxon>
        <taxon>Striga</taxon>
    </lineage>
</organism>
<evidence type="ECO:0000313" key="3">
    <source>
        <dbReference type="Proteomes" id="UP000325081"/>
    </source>
</evidence>
<proteinExistence type="predicted"/>
<name>A0A5A7RBK9_STRAF</name>
<accession>A0A5A7RBK9</accession>
<gene>
    <name evidence="2" type="ORF">STAS_31563</name>
</gene>
<reference evidence="3" key="1">
    <citation type="journal article" date="2019" name="Curr. Biol.">
        <title>Genome Sequence of Striga asiatica Provides Insight into the Evolution of Plant Parasitism.</title>
        <authorList>
            <person name="Yoshida S."/>
            <person name="Kim S."/>
            <person name="Wafula E.K."/>
            <person name="Tanskanen J."/>
            <person name="Kim Y.M."/>
            <person name="Honaas L."/>
            <person name="Yang Z."/>
            <person name="Spallek T."/>
            <person name="Conn C.E."/>
            <person name="Ichihashi Y."/>
            <person name="Cheong K."/>
            <person name="Cui S."/>
            <person name="Der J.P."/>
            <person name="Gundlach H."/>
            <person name="Jiao Y."/>
            <person name="Hori C."/>
            <person name="Ishida J.K."/>
            <person name="Kasahara H."/>
            <person name="Kiba T."/>
            <person name="Kim M.S."/>
            <person name="Koo N."/>
            <person name="Laohavisit A."/>
            <person name="Lee Y.H."/>
            <person name="Lumba S."/>
            <person name="McCourt P."/>
            <person name="Mortimer J.C."/>
            <person name="Mutuku J.M."/>
            <person name="Nomura T."/>
            <person name="Sasaki-Sekimoto Y."/>
            <person name="Seto Y."/>
            <person name="Wang Y."/>
            <person name="Wakatake T."/>
            <person name="Sakakibara H."/>
            <person name="Demura T."/>
            <person name="Yamaguchi S."/>
            <person name="Yoneyama K."/>
            <person name="Manabe R.I."/>
            <person name="Nelson D.C."/>
            <person name="Schulman A.H."/>
            <person name="Timko M.P."/>
            <person name="dePamphilis C.W."/>
            <person name="Choi D."/>
            <person name="Shirasu K."/>
        </authorList>
    </citation>
    <scope>NUCLEOTIDE SEQUENCE [LARGE SCALE GENOMIC DNA]</scope>
    <source>
        <strain evidence="3">cv. UVA1</strain>
    </source>
</reference>
<evidence type="ECO:0000313" key="2">
    <source>
        <dbReference type="EMBL" id="GER54007.1"/>
    </source>
</evidence>